<dbReference type="Gene3D" id="3.30.565.10">
    <property type="entry name" value="Histidine kinase-like ATPase, C-terminal domain"/>
    <property type="match status" value="1"/>
</dbReference>
<dbReference type="Proteomes" id="UP000198215">
    <property type="component" value="Chromosome I"/>
</dbReference>
<dbReference type="RefSeq" id="WP_088975794.1">
    <property type="nucleotide sequence ID" value="NZ_LT607753.1"/>
</dbReference>
<dbReference type="InterPro" id="IPR050482">
    <property type="entry name" value="Sensor_HK_TwoCompSys"/>
</dbReference>
<dbReference type="InterPro" id="IPR011712">
    <property type="entry name" value="Sig_transdc_His_kin_sub3_dim/P"/>
</dbReference>
<feature type="transmembrane region" description="Helical" evidence="9">
    <location>
        <begin position="6"/>
        <end position="25"/>
    </location>
</feature>
<name>A0A1C5I2P7_9ACTN</name>
<dbReference type="GO" id="GO:0005524">
    <property type="term" value="F:ATP binding"/>
    <property type="evidence" value="ECO:0007669"/>
    <property type="project" value="UniProtKB-KW"/>
</dbReference>
<dbReference type="InterPro" id="IPR003594">
    <property type="entry name" value="HATPase_dom"/>
</dbReference>
<dbReference type="PROSITE" id="PS50109">
    <property type="entry name" value="HIS_KIN"/>
    <property type="match status" value="1"/>
</dbReference>
<evidence type="ECO:0000256" key="9">
    <source>
        <dbReference type="SAM" id="Phobius"/>
    </source>
</evidence>
<evidence type="ECO:0000256" key="3">
    <source>
        <dbReference type="ARBA" id="ARBA00022553"/>
    </source>
</evidence>
<feature type="transmembrane region" description="Helical" evidence="9">
    <location>
        <begin position="124"/>
        <end position="147"/>
    </location>
</feature>
<gene>
    <name evidence="11" type="ORF">GA0070614_2132</name>
</gene>
<keyword evidence="12" id="KW-1185">Reference proteome</keyword>
<dbReference type="Gene3D" id="1.20.5.1930">
    <property type="match status" value="1"/>
</dbReference>
<dbReference type="AlphaFoldDB" id="A0A1C5I2P7"/>
<organism evidence="11 12">
    <name type="scientific">Micromonospora coxensis</name>
    <dbReference type="NCBI Taxonomy" id="356852"/>
    <lineage>
        <taxon>Bacteria</taxon>
        <taxon>Bacillati</taxon>
        <taxon>Actinomycetota</taxon>
        <taxon>Actinomycetes</taxon>
        <taxon>Micromonosporales</taxon>
        <taxon>Micromonosporaceae</taxon>
        <taxon>Micromonospora</taxon>
    </lineage>
</organism>
<dbReference type="PANTHER" id="PTHR24421">
    <property type="entry name" value="NITRATE/NITRITE SENSOR PROTEIN NARX-RELATED"/>
    <property type="match status" value="1"/>
</dbReference>
<dbReference type="OrthoDB" id="227596at2"/>
<keyword evidence="7" id="KW-0067">ATP-binding</keyword>
<comment type="catalytic activity">
    <reaction evidence="1">
        <text>ATP + protein L-histidine = ADP + protein N-phospho-L-histidine.</text>
        <dbReference type="EC" id="2.7.13.3"/>
    </reaction>
</comment>
<evidence type="ECO:0000259" key="10">
    <source>
        <dbReference type="PROSITE" id="PS50109"/>
    </source>
</evidence>
<dbReference type="EC" id="2.7.13.3" evidence="2"/>
<feature type="domain" description="Histidine kinase" evidence="10">
    <location>
        <begin position="301"/>
        <end position="388"/>
    </location>
</feature>
<keyword evidence="8" id="KW-0902">Two-component regulatory system</keyword>
<evidence type="ECO:0000256" key="2">
    <source>
        <dbReference type="ARBA" id="ARBA00012438"/>
    </source>
</evidence>
<keyword evidence="5" id="KW-0547">Nucleotide-binding</keyword>
<evidence type="ECO:0000256" key="5">
    <source>
        <dbReference type="ARBA" id="ARBA00022741"/>
    </source>
</evidence>
<dbReference type="GO" id="GO:0000155">
    <property type="term" value="F:phosphorelay sensor kinase activity"/>
    <property type="evidence" value="ECO:0007669"/>
    <property type="project" value="InterPro"/>
</dbReference>
<dbReference type="PANTHER" id="PTHR24421:SF10">
    <property type="entry name" value="NITRATE_NITRITE SENSOR PROTEIN NARQ"/>
    <property type="match status" value="1"/>
</dbReference>
<keyword evidence="9" id="KW-1133">Transmembrane helix</keyword>
<evidence type="ECO:0000313" key="11">
    <source>
        <dbReference type="EMBL" id="SCG52548.1"/>
    </source>
</evidence>
<reference evidence="12" key="1">
    <citation type="submission" date="2016-06" db="EMBL/GenBank/DDBJ databases">
        <authorList>
            <person name="Varghese N."/>
            <person name="Submissions Spin"/>
        </authorList>
    </citation>
    <scope>NUCLEOTIDE SEQUENCE [LARGE SCALE GENOMIC DNA]</scope>
    <source>
        <strain evidence="12">DSM 45161</strain>
    </source>
</reference>
<evidence type="ECO:0000256" key="8">
    <source>
        <dbReference type="ARBA" id="ARBA00023012"/>
    </source>
</evidence>
<evidence type="ECO:0000256" key="6">
    <source>
        <dbReference type="ARBA" id="ARBA00022777"/>
    </source>
</evidence>
<evidence type="ECO:0000313" key="12">
    <source>
        <dbReference type="Proteomes" id="UP000198215"/>
    </source>
</evidence>
<accession>A0A1C5I2P7</accession>
<dbReference type="CDD" id="cd16917">
    <property type="entry name" value="HATPase_UhpB-NarQ-NarX-like"/>
    <property type="match status" value="1"/>
</dbReference>
<proteinExistence type="predicted"/>
<dbReference type="GO" id="GO:0016020">
    <property type="term" value="C:membrane"/>
    <property type="evidence" value="ECO:0007669"/>
    <property type="project" value="InterPro"/>
</dbReference>
<dbReference type="GO" id="GO:0046983">
    <property type="term" value="F:protein dimerization activity"/>
    <property type="evidence" value="ECO:0007669"/>
    <property type="project" value="InterPro"/>
</dbReference>
<dbReference type="SMART" id="SM00387">
    <property type="entry name" value="HATPase_c"/>
    <property type="match status" value="1"/>
</dbReference>
<evidence type="ECO:0000256" key="1">
    <source>
        <dbReference type="ARBA" id="ARBA00000085"/>
    </source>
</evidence>
<protein>
    <recommendedName>
        <fullName evidence="2">histidine kinase</fullName>
        <ecNumber evidence="2">2.7.13.3</ecNumber>
    </recommendedName>
</protein>
<keyword evidence="6 11" id="KW-0418">Kinase</keyword>
<dbReference type="InterPro" id="IPR036890">
    <property type="entry name" value="HATPase_C_sf"/>
</dbReference>
<evidence type="ECO:0000256" key="4">
    <source>
        <dbReference type="ARBA" id="ARBA00022679"/>
    </source>
</evidence>
<keyword evidence="3" id="KW-0597">Phosphoprotein</keyword>
<dbReference type="EMBL" id="LT607753">
    <property type="protein sequence ID" value="SCG52548.1"/>
    <property type="molecule type" value="Genomic_DNA"/>
</dbReference>
<feature type="transmembrane region" description="Helical" evidence="9">
    <location>
        <begin position="98"/>
        <end position="117"/>
    </location>
</feature>
<dbReference type="InterPro" id="IPR005467">
    <property type="entry name" value="His_kinase_dom"/>
</dbReference>
<sequence>MGRLRGWWPELLLGLTTAVLGYATTRLTVPAVPREEWAGAFAVAAGLVLVGVRRAPWAVLAVESVLLLVADTVTPTGADNPQLAAGIALGFVAYRTGWAATVAGLLLFWTVTLVNVIDPGNEQILAGGAGAVRLVMLAAMVTAPVAFGRYLRGVRTAARVAEERVREAESRRAAETLAARLAERAMIARDLHDILAHHIGAIALRAGSARYAVQHTGRTDEAVTALGELRDTAAHVLDELRELLDVLRDPETVEPAAGQLEPEQLIRDAEQVVREAGVAVGTTMSPALSATPLVLRTTAARVVRESLTNTLKHAGPGAVASVDIRVADGALLVEVRDSGPERPRPALPPSGYGLAGMRERVGLLGGTLTAGPTPGGGWRVRVRLPIRENT</sequence>
<dbReference type="Pfam" id="PF02518">
    <property type="entry name" value="HATPase_c"/>
    <property type="match status" value="1"/>
</dbReference>
<keyword evidence="9" id="KW-0812">Transmembrane</keyword>
<dbReference type="SUPFAM" id="SSF55874">
    <property type="entry name" value="ATPase domain of HSP90 chaperone/DNA topoisomerase II/histidine kinase"/>
    <property type="match status" value="1"/>
</dbReference>
<dbReference type="Pfam" id="PF07730">
    <property type="entry name" value="HisKA_3"/>
    <property type="match status" value="1"/>
</dbReference>
<keyword evidence="4" id="KW-0808">Transferase</keyword>
<evidence type="ECO:0000256" key="7">
    <source>
        <dbReference type="ARBA" id="ARBA00022840"/>
    </source>
</evidence>
<keyword evidence="9" id="KW-0472">Membrane</keyword>